<accession>A0A8H3YDV3</accession>
<evidence type="ECO:0000313" key="4">
    <source>
        <dbReference type="EMBL" id="GHJ84642.1"/>
    </source>
</evidence>
<keyword evidence="5" id="KW-1185">Reference proteome</keyword>
<feature type="region of interest" description="Disordered" evidence="2">
    <location>
        <begin position="413"/>
        <end position="447"/>
    </location>
</feature>
<proteinExistence type="predicted"/>
<keyword evidence="3" id="KW-1133">Transmembrane helix</keyword>
<keyword evidence="3" id="KW-0472">Membrane</keyword>
<protein>
    <submittedName>
        <fullName evidence="4">Uncharacterized protein</fullName>
    </submittedName>
</protein>
<evidence type="ECO:0000256" key="2">
    <source>
        <dbReference type="SAM" id="MobiDB-lite"/>
    </source>
</evidence>
<comment type="caution">
    <text evidence="4">The sequence shown here is derived from an EMBL/GenBank/DDBJ whole genome shotgun (WGS) entry which is preliminary data.</text>
</comment>
<evidence type="ECO:0000256" key="3">
    <source>
        <dbReference type="SAM" id="Phobius"/>
    </source>
</evidence>
<evidence type="ECO:0000313" key="5">
    <source>
        <dbReference type="Proteomes" id="UP000620104"/>
    </source>
</evidence>
<gene>
    <name evidence="4" type="ORF">NliqN6_1044</name>
</gene>
<dbReference type="PANTHER" id="PTHR39470:SF1">
    <property type="entry name" value="CHORISMATE SYNTHASE PROTEIN"/>
    <property type="match status" value="1"/>
</dbReference>
<organism evidence="4 5">
    <name type="scientific">Naganishia liquefaciens</name>
    <dbReference type="NCBI Taxonomy" id="104408"/>
    <lineage>
        <taxon>Eukaryota</taxon>
        <taxon>Fungi</taxon>
        <taxon>Dikarya</taxon>
        <taxon>Basidiomycota</taxon>
        <taxon>Agaricomycotina</taxon>
        <taxon>Tremellomycetes</taxon>
        <taxon>Filobasidiales</taxon>
        <taxon>Filobasidiaceae</taxon>
        <taxon>Naganishia</taxon>
    </lineage>
</organism>
<dbReference type="PANTHER" id="PTHR39470">
    <property type="entry name" value="CHROMOSOME 10, WHOLE GENOME SHOTGUN SEQUENCE"/>
    <property type="match status" value="1"/>
</dbReference>
<sequence>MDAYLNMLGPFQAPLTFLLIIAGPPIFRTLANGTKRFLDARVNVKSKTQNNTQATPGPRRVPHAVFWIVGIHTAVFVYLYYYLQPFNLFTKYFLPVTANARILHSAIHSDETGWASPQYPNPAYQHSSQPGHVATSYLDILAKKLTNSLDNRLLYLRFGHSIFTAAWPRTVPEYMLLKLPEVALWYLTELGICVFGICNIDWKAKGGYKQSFTWITILAGAAEVWGRLFWPLMVVEGEAIPLDTIIFKIRIIFLGLLPILLMLLPDYPPESSDLRLSETAANIQRCRELVNQSAGSMSSALTITRYLRLMDESIMANPPLRELRSREAEAEKAVREAIMANREFREETDKFFGWVDDNEELDANGNVISVRGKSLVANGLRQAMRTYVGGLWNQLGQISEMFAERYLEAQKENSVTAKDMPAQAIPSHPDGAALSDQPLRRRVKSPK</sequence>
<feature type="transmembrane region" description="Helical" evidence="3">
    <location>
        <begin position="64"/>
        <end position="83"/>
    </location>
</feature>
<feature type="transmembrane region" description="Helical" evidence="3">
    <location>
        <begin position="12"/>
        <end position="31"/>
    </location>
</feature>
<evidence type="ECO:0000256" key="1">
    <source>
        <dbReference type="SAM" id="Coils"/>
    </source>
</evidence>
<keyword evidence="3" id="KW-0812">Transmembrane</keyword>
<dbReference type="AlphaFoldDB" id="A0A8H3YDV3"/>
<keyword evidence="1" id="KW-0175">Coiled coil</keyword>
<feature type="coiled-coil region" evidence="1">
    <location>
        <begin position="320"/>
        <end position="347"/>
    </location>
</feature>
<dbReference type="OrthoDB" id="2582787at2759"/>
<dbReference type="Proteomes" id="UP000620104">
    <property type="component" value="Unassembled WGS sequence"/>
</dbReference>
<name>A0A8H3YDV3_9TREE</name>
<reference evidence="4" key="1">
    <citation type="submission" date="2020-07" db="EMBL/GenBank/DDBJ databases">
        <title>Draft Genome Sequence of a Deep-Sea Yeast, Naganishia (Cryptococcus) liquefaciens strain N6.</title>
        <authorList>
            <person name="Han Y.W."/>
            <person name="Kajitani R."/>
            <person name="Morimoto H."/>
            <person name="Parhat M."/>
            <person name="Tsubouchi H."/>
            <person name="Bakenova O."/>
            <person name="Ogata M."/>
            <person name="Argunhan B."/>
            <person name="Aoki R."/>
            <person name="Kajiwara S."/>
            <person name="Itoh T."/>
            <person name="Iwasaki H."/>
        </authorList>
    </citation>
    <scope>NUCLEOTIDE SEQUENCE</scope>
    <source>
        <strain evidence="4">N6</strain>
    </source>
</reference>
<dbReference type="EMBL" id="BLZA01000009">
    <property type="protein sequence ID" value="GHJ84642.1"/>
    <property type="molecule type" value="Genomic_DNA"/>
</dbReference>